<keyword evidence="2" id="KW-1185">Reference proteome</keyword>
<accession>A0A1D1VWC7</accession>
<comment type="caution">
    <text evidence="1">The sequence shown here is derived from an EMBL/GenBank/DDBJ whole genome shotgun (WGS) entry which is preliminary data.</text>
</comment>
<evidence type="ECO:0000313" key="2">
    <source>
        <dbReference type="Proteomes" id="UP000186922"/>
    </source>
</evidence>
<organism evidence="1 2">
    <name type="scientific">Ramazzottius varieornatus</name>
    <name type="common">Water bear</name>
    <name type="synonym">Tardigrade</name>
    <dbReference type="NCBI Taxonomy" id="947166"/>
    <lineage>
        <taxon>Eukaryota</taxon>
        <taxon>Metazoa</taxon>
        <taxon>Ecdysozoa</taxon>
        <taxon>Tardigrada</taxon>
        <taxon>Eutardigrada</taxon>
        <taxon>Parachela</taxon>
        <taxon>Hypsibioidea</taxon>
        <taxon>Ramazzottiidae</taxon>
        <taxon>Ramazzottius</taxon>
    </lineage>
</organism>
<name>A0A1D1VWC7_RAMVA</name>
<sequence length="92" mass="10743">MPFDRAYRVTRALAYTDACFLVHLFSSAKEMERENVMLKHNISPSLSNTWRIDGDVTRLYKESFKHKLTCDEPSLIQSNTHYNPPENHQRSG</sequence>
<dbReference type="Proteomes" id="UP000186922">
    <property type="component" value="Unassembled WGS sequence"/>
</dbReference>
<evidence type="ECO:0000313" key="1">
    <source>
        <dbReference type="EMBL" id="GAV04563.1"/>
    </source>
</evidence>
<reference evidence="1 2" key="1">
    <citation type="journal article" date="2016" name="Nat. Commun.">
        <title>Extremotolerant tardigrade genome and improved radiotolerance of human cultured cells by tardigrade-unique protein.</title>
        <authorList>
            <person name="Hashimoto T."/>
            <person name="Horikawa D.D."/>
            <person name="Saito Y."/>
            <person name="Kuwahara H."/>
            <person name="Kozuka-Hata H."/>
            <person name="Shin-I T."/>
            <person name="Minakuchi Y."/>
            <person name="Ohishi K."/>
            <person name="Motoyama A."/>
            <person name="Aizu T."/>
            <person name="Enomoto A."/>
            <person name="Kondo K."/>
            <person name="Tanaka S."/>
            <person name="Hara Y."/>
            <person name="Koshikawa S."/>
            <person name="Sagara H."/>
            <person name="Miura T."/>
            <person name="Yokobori S."/>
            <person name="Miyagawa K."/>
            <person name="Suzuki Y."/>
            <person name="Kubo T."/>
            <person name="Oyama M."/>
            <person name="Kohara Y."/>
            <person name="Fujiyama A."/>
            <person name="Arakawa K."/>
            <person name="Katayama T."/>
            <person name="Toyoda A."/>
            <person name="Kunieda T."/>
        </authorList>
    </citation>
    <scope>NUCLEOTIDE SEQUENCE [LARGE SCALE GENOMIC DNA]</scope>
    <source>
        <strain evidence="1 2">YOKOZUNA-1</strain>
    </source>
</reference>
<dbReference type="AlphaFoldDB" id="A0A1D1VWC7"/>
<protein>
    <submittedName>
        <fullName evidence="1">Uncharacterized protein</fullName>
    </submittedName>
</protein>
<proteinExistence type="predicted"/>
<dbReference type="EMBL" id="BDGG01000011">
    <property type="protein sequence ID" value="GAV04563.1"/>
    <property type="molecule type" value="Genomic_DNA"/>
</dbReference>
<gene>
    <name evidence="1" type="primary">RvY_14830-1</name>
    <name evidence="1" type="synonym">RvY_14830.1</name>
    <name evidence="1" type="ORF">RvY_14830</name>
</gene>